<sequence length="99" mass="10827">ECGERRDGLGRVKRAIGLLFLEWLAANLIPDPCRRLRIAQKPRPPASIQAQRSVRDRYDDDDNEPAKGAVSVLRGRVSVSSRGDHATACALSPAQHALS</sequence>
<feature type="non-terminal residue" evidence="2">
    <location>
        <position position="1"/>
    </location>
</feature>
<reference evidence="2" key="1">
    <citation type="journal article" date="2019" name="Sci. Rep.">
        <title>Draft genome of Tanacetum cinerariifolium, the natural source of mosquito coil.</title>
        <authorList>
            <person name="Yamashiro T."/>
            <person name="Shiraishi A."/>
            <person name="Satake H."/>
            <person name="Nakayama K."/>
        </authorList>
    </citation>
    <scope>NUCLEOTIDE SEQUENCE</scope>
</reference>
<dbReference type="AlphaFoldDB" id="A0A699X8M8"/>
<evidence type="ECO:0000313" key="2">
    <source>
        <dbReference type="EMBL" id="GFD54186.1"/>
    </source>
</evidence>
<proteinExistence type="predicted"/>
<gene>
    <name evidence="2" type="ORF">Tci_926155</name>
</gene>
<name>A0A699X8M8_TANCI</name>
<accession>A0A699X8M8</accession>
<comment type="caution">
    <text evidence="2">The sequence shown here is derived from an EMBL/GenBank/DDBJ whole genome shotgun (WGS) entry which is preliminary data.</text>
</comment>
<feature type="non-terminal residue" evidence="2">
    <location>
        <position position="99"/>
    </location>
</feature>
<feature type="region of interest" description="Disordered" evidence="1">
    <location>
        <begin position="39"/>
        <end position="67"/>
    </location>
</feature>
<organism evidence="2">
    <name type="scientific">Tanacetum cinerariifolium</name>
    <name type="common">Dalmatian daisy</name>
    <name type="synonym">Chrysanthemum cinerariifolium</name>
    <dbReference type="NCBI Taxonomy" id="118510"/>
    <lineage>
        <taxon>Eukaryota</taxon>
        <taxon>Viridiplantae</taxon>
        <taxon>Streptophyta</taxon>
        <taxon>Embryophyta</taxon>
        <taxon>Tracheophyta</taxon>
        <taxon>Spermatophyta</taxon>
        <taxon>Magnoliopsida</taxon>
        <taxon>eudicotyledons</taxon>
        <taxon>Gunneridae</taxon>
        <taxon>Pentapetalae</taxon>
        <taxon>asterids</taxon>
        <taxon>campanulids</taxon>
        <taxon>Asterales</taxon>
        <taxon>Asteraceae</taxon>
        <taxon>Asteroideae</taxon>
        <taxon>Anthemideae</taxon>
        <taxon>Anthemidinae</taxon>
        <taxon>Tanacetum</taxon>
    </lineage>
</organism>
<dbReference type="EMBL" id="BKCJ011802989">
    <property type="protein sequence ID" value="GFD54186.1"/>
    <property type="molecule type" value="Genomic_DNA"/>
</dbReference>
<evidence type="ECO:0000256" key="1">
    <source>
        <dbReference type="SAM" id="MobiDB-lite"/>
    </source>
</evidence>
<protein>
    <submittedName>
        <fullName evidence="2">Uncharacterized protein</fullName>
    </submittedName>
</protein>